<dbReference type="Gene3D" id="3.30.70.360">
    <property type="match status" value="1"/>
</dbReference>
<dbReference type="InterPro" id="IPR003902">
    <property type="entry name" value="Tscrpt_reg_GCM"/>
</dbReference>
<evidence type="ECO:0000256" key="1">
    <source>
        <dbReference type="ARBA" id="ARBA00022801"/>
    </source>
</evidence>
<evidence type="ECO:0000313" key="4">
    <source>
        <dbReference type="Proteomes" id="UP001557484"/>
    </source>
</evidence>
<dbReference type="InterPro" id="IPR011650">
    <property type="entry name" value="Peptidase_M20_dimer"/>
</dbReference>
<protein>
    <submittedName>
        <fullName evidence="3">N(2)-acetyl-L-2,4-diaminobutanoate deacetylase DoeB2</fullName>
        <ecNumber evidence="3">3.5.1.125</ecNumber>
    </submittedName>
</protein>
<name>A0ABV3TWF4_9GAMM</name>
<dbReference type="NCBIfam" id="NF038260">
    <property type="entry name" value="ectoine_DoeB_2"/>
    <property type="match status" value="1"/>
</dbReference>
<proteinExistence type="predicted"/>
<organism evidence="3 4">
    <name type="scientific">Zhongshania arctica</name>
    <dbReference type="NCBI Taxonomy" id="3238302"/>
    <lineage>
        <taxon>Bacteria</taxon>
        <taxon>Pseudomonadati</taxon>
        <taxon>Pseudomonadota</taxon>
        <taxon>Gammaproteobacteria</taxon>
        <taxon>Cellvibrionales</taxon>
        <taxon>Spongiibacteraceae</taxon>
        <taxon>Zhongshania</taxon>
    </lineage>
</organism>
<feature type="domain" description="GCM" evidence="2">
    <location>
        <begin position="1"/>
        <end position="40"/>
    </location>
</feature>
<dbReference type="PROSITE" id="PS50807">
    <property type="entry name" value="GCM"/>
    <property type="match status" value="1"/>
</dbReference>
<dbReference type="SUPFAM" id="SSF53187">
    <property type="entry name" value="Zn-dependent exopeptidases"/>
    <property type="match status" value="1"/>
</dbReference>
<evidence type="ECO:0000313" key="3">
    <source>
        <dbReference type="EMBL" id="MEX1665308.1"/>
    </source>
</evidence>
<dbReference type="PIRSF" id="PIRSF005962">
    <property type="entry name" value="Pept_M20D_amidohydro"/>
    <property type="match status" value="1"/>
</dbReference>
<keyword evidence="1 3" id="KW-0378">Hydrolase</keyword>
<accession>A0ABV3TWF4</accession>
<dbReference type="GO" id="GO:0016787">
    <property type="term" value="F:hydrolase activity"/>
    <property type="evidence" value="ECO:0007669"/>
    <property type="project" value="UniProtKB-KW"/>
</dbReference>
<dbReference type="Pfam" id="PF07687">
    <property type="entry name" value="M20_dimer"/>
    <property type="match status" value="1"/>
</dbReference>
<dbReference type="EMBL" id="JBFRYB010000001">
    <property type="protein sequence ID" value="MEX1665308.1"/>
    <property type="molecule type" value="Genomic_DNA"/>
</dbReference>
<dbReference type="NCBIfam" id="TIGR01891">
    <property type="entry name" value="amidohydrolases"/>
    <property type="match status" value="1"/>
</dbReference>
<dbReference type="EC" id="3.5.1.125" evidence="3"/>
<dbReference type="SUPFAM" id="SSF55031">
    <property type="entry name" value="Bacterial exopeptidase dimerisation domain"/>
    <property type="match status" value="1"/>
</dbReference>
<dbReference type="Proteomes" id="UP001557484">
    <property type="component" value="Unassembled WGS sequence"/>
</dbReference>
<dbReference type="PANTHER" id="PTHR11014:SF63">
    <property type="entry name" value="METALLOPEPTIDASE, PUTATIVE (AFU_ORTHOLOGUE AFUA_6G09600)-RELATED"/>
    <property type="match status" value="1"/>
</dbReference>
<evidence type="ECO:0000259" key="2">
    <source>
        <dbReference type="PROSITE" id="PS50807"/>
    </source>
</evidence>
<dbReference type="Gene3D" id="3.40.630.10">
    <property type="entry name" value="Zn peptidases"/>
    <property type="match status" value="1"/>
</dbReference>
<dbReference type="InterPro" id="IPR002933">
    <property type="entry name" value="Peptidase_M20"/>
</dbReference>
<dbReference type="RefSeq" id="WP_368375413.1">
    <property type="nucleotide sequence ID" value="NZ_JBFRYB010000001.1"/>
</dbReference>
<reference evidence="3 4" key="1">
    <citation type="journal article" date="2011" name="Int. J. Syst. Evol. Microbiol.">
        <title>Zhongshania antarctica gen. nov., sp. nov. and Zhongshania guokunii sp. nov., gammaproteobacteria respectively isolated from coastal attached (fast) ice and surface seawater of the Antarctic.</title>
        <authorList>
            <person name="Li H.J."/>
            <person name="Zhang X.Y."/>
            <person name="Chen C.X."/>
            <person name="Zhang Y.J."/>
            <person name="Gao Z.M."/>
            <person name="Yu Y."/>
            <person name="Chen X.L."/>
            <person name="Chen B."/>
            <person name="Zhang Y.Z."/>
        </authorList>
    </citation>
    <scope>NUCLEOTIDE SEQUENCE [LARGE SCALE GENOMIC DNA]</scope>
    <source>
        <strain evidence="3 4">R06B22</strain>
    </source>
</reference>
<dbReference type="InterPro" id="IPR036264">
    <property type="entry name" value="Bact_exopeptidase_dim_dom"/>
</dbReference>
<comment type="caution">
    <text evidence="3">The sequence shown here is derived from an EMBL/GenBank/DDBJ whole genome shotgun (WGS) entry which is preliminary data.</text>
</comment>
<dbReference type="InterPro" id="IPR017439">
    <property type="entry name" value="Amidohydrolase"/>
</dbReference>
<gene>
    <name evidence="3" type="primary">doeB2</name>
    <name evidence="3" type="ORF">AB4875_07390</name>
</gene>
<sequence length="399" mass="43334">MTDFWLDTMAAAQTLRRDLHAHPEPGWHEVRTAETVRNTLNQLAIPWRKCAGTGTIATLATATPQAGAKHIALRGDIDALPIIEQTGKAWSSTHTGCMHACGHDGHTATLLATARWLKHNEQSLSHPVTLLFQPAEEGGHGAREMINEGALDGIDEIYGWHNWPAIPFGKLVCPDDIVMCGNGTFSITVTGKGGHASQPELCRDPVLAASAITLALQQIVSRRLAPQQAAVISVTSFMADSGPTIIPQQAVLGGSIRVPDQNTRDQINALITEVSQQTARSYGVECSVEITPRYHATINHPAQAGHVRQLWQESYGADAIDQNVRTPIMASEDFSYYLREIPGAFALIGADDGDEHHQVPCHSPHYDFNDKLIPLVSNLFSRLCGVTTPEKPAKQTILK</sequence>
<dbReference type="PANTHER" id="PTHR11014">
    <property type="entry name" value="PEPTIDASE M20 FAMILY MEMBER"/>
    <property type="match status" value="1"/>
</dbReference>
<keyword evidence="4" id="KW-1185">Reference proteome</keyword>
<dbReference type="Pfam" id="PF01546">
    <property type="entry name" value="Peptidase_M20"/>
    <property type="match status" value="1"/>
</dbReference>